<feature type="binding site" evidence="8">
    <location>
        <begin position="149"/>
        <end position="154"/>
    </location>
    <ligand>
        <name>NADP(+)</name>
        <dbReference type="ChEBI" id="CHEBI:58349"/>
    </ligand>
</feature>
<feature type="domain" description="SDH C-terminal" evidence="11">
    <location>
        <begin position="235"/>
        <end position="265"/>
    </location>
</feature>
<evidence type="ECO:0000259" key="10">
    <source>
        <dbReference type="Pfam" id="PF08501"/>
    </source>
</evidence>
<dbReference type="Pfam" id="PF18317">
    <property type="entry name" value="SDH_C"/>
    <property type="match status" value="1"/>
</dbReference>
<dbReference type="Proteomes" id="UP001222087">
    <property type="component" value="Chromosome"/>
</dbReference>
<evidence type="ECO:0000256" key="7">
    <source>
        <dbReference type="ARBA" id="ARBA00049442"/>
    </source>
</evidence>
<name>A0ABY8ARN8_9GAMM</name>
<dbReference type="GO" id="GO:0004764">
    <property type="term" value="F:shikimate 3-dehydrogenase (NADP+) activity"/>
    <property type="evidence" value="ECO:0007669"/>
    <property type="project" value="UniProtKB-EC"/>
</dbReference>
<comment type="caution">
    <text evidence="8">Lacks conserved residue(s) required for the propagation of feature annotation.</text>
</comment>
<dbReference type="InterPro" id="IPR013708">
    <property type="entry name" value="Shikimate_DH-bd_N"/>
</dbReference>
<dbReference type="CDD" id="cd01065">
    <property type="entry name" value="NAD_bind_Shikimate_DH"/>
    <property type="match status" value="1"/>
</dbReference>
<dbReference type="NCBIfam" id="NF001310">
    <property type="entry name" value="PRK00258.1-2"/>
    <property type="match status" value="1"/>
</dbReference>
<feature type="domain" description="Quinate/shikimate 5-dehydrogenase/glutamyl-tRNA reductase" evidence="9">
    <location>
        <begin position="115"/>
        <end position="189"/>
    </location>
</feature>
<evidence type="ECO:0000313" key="13">
    <source>
        <dbReference type="Proteomes" id="UP001222087"/>
    </source>
</evidence>
<evidence type="ECO:0000256" key="5">
    <source>
        <dbReference type="ARBA" id="ARBA00023002"/>
    </source>
</evidence>
<dbReference type="EMBL" id="CP119078">
    <property type="protein sequence ID" value="WED43124.1"/>
    <property type="molecule type" value="Genomic_DNA"/>
</dbReference>
<dbReference type="SUPFAM" id="SSF51735">
    <property type="entry name" value="NAD(P)-binding Rossmann-fold domains"/>
    <property type="match status" value="1"/>
</dbReference>
<dbReference type="PANTHER" id="PTHR21089:SF1">
    <property type="entry name" value="BIFUNCTIONAL 3-DEHYDROQUINATE DEHYDRATASE_SHIKIMATE DEHYDROGENASE, CHLOROPLASTIC"/>
    <property type="match status" value="1"/>
</dbReference>
<feature type="binding site" evidence="8">
    <location>
        <position position="235"/>
    </location>
    <ligand>
        <name>NADP(+)</name>
        <dbReference type="ChEBI" id="CHEBI:58349"/>
    </ligand>
</feature>
<dbReference type="HAMAP" id="MF_00222">
    <property type="entry name" value="Shikimate_DH_AroE"/>
    <property type="match status" value="1"/>
</dbReference>
<gene>
    <name evidence="8 12" type="primary">aroE</name>
    <name evidence="12" type="ORF">PXX05_14685</name>
</gene>
<dbReference type="InterPro" id="IPR006151">
    <property type="entry name" value="Shikm_DH/Glu-tRNA_Rdtase"/>
</dbReference>
<dbReference type="NCBIfam" id="TIGR00507">
    <property type="entry name" value="aroE"/>
    <property type="match status" value="1"/>
</dbReference>
<sequence length="272" mass="30284">MQNLFAVMGNPIAHSLSPVIHHRFAEQTGQQLVYEKILVDEGLFETRVSNFFAAGGKGLNVTLPFKQHAFSMAKVRTSRCLQAKAANTLWMQEGLLHADNTDGIGLIRDLVHYLNLEDKRVLLLGAGGAARGVIGPLLESGLTNLTLTNRTVEKAQALQRDFAKIAYCYWEELREQGYFDLIINATSSSLAKETINLPLEILQPATYCYDMAYNSQSVTPFVNWAHEHGCKSTDGLGMLVEQAAEAFFIWHGVRPETRDILAELRANQQKTC</sequence>
<feature type="domain" description="Shikimate dehydrogenase substrate binding N-terminal" evidence="10">
    <location>
        <begin position="7"/>
        <end position="89"/>
    </location>
</feature>
<comment type="similarity">
    <text evidence="8">Belongs to the shikimate dehydrogenase family.</text>
</comment>
<feature type="binding site" evidence="8">
    <location>
        <begin position="15"/>
        <end position="17"/>
    </location>
    <ligand>
        <name>shikimate</name>
        <dbReference type="ChEBI" id="CHEBI:36208"/>
    </ligand>
</feature>
<dbReference type="InterPro" id="IPR011342">
    <property type="entry name" value="Shikimate_DH"/>
</dbReference>
<protein>
    <recommendedName>
        <fullName evidence="2 8">Shikimate dehydrogenase (NADP(+))</fullName>
        <shortName evidence="8">SDH</shortName>
        <ecNumber evidence="2 8">1.1.1.25</ecNumber>
    </recommendedName>
</protein>
<keyword evidence="4 8" id="KW-0521">NADP</keyword>
<dbReference type="InterPro" id="IPR022893">
    <property type="entry name" value="Shikimate_DH_fam"/>
</dbReference>
<evidence type="ECO:0000256" key="2">
    <source>
        <dbReference type="ARBA" id="ARBA00012962"/>
    </source>
</evidence>
<keyword evidence="3 8" id="KW-0028">Amino-acid biosynthesis</keyword>
<feature type="binding site" evidence="8">
    <location>
        <position position="242"/>
    </location>
    <ligand>
        <name>shikimate</name>
        <dbReference type="ChEBI" id="CHEBI:36208"/>
    </ligand>
</feature>
<evidence type="ECO:0000259" key="11">
    <source>
        <dbReference type="Pfam" id="PF18317"/>
    </source>
</evidence>
<evidence type="ECO:0000313" key="12">
    <source>
        <dbReference type="EMBL" id="WED43124.1"/>
    </source>
</evidence>
<feature type="binding site" evidence="8">
    <location>
        <position position="102"/>
    </location>
    <ligand>
        <name>shikimate</name>
        <dbReference type="ChEBI" id="CHEBI:36208"/>
    </ligand>
</feature>
<organism evidence="12 13">
    <name type="scientific">Legionella cardiaca</name>
    <dbReference type="NCBI Taxonomy" id="1071983"/>
    <lineage>
        <taxon>Bacteria</taxon>
        <taxon>Pseudomonadati</taxon>
        <taxon>Pseudomonadota</taxon>
        <taxon>Gammaproteobacteria</taxon>
        <taxon>Legionellales</taxon>
        <taxon>Legionellaceae</taxon>
        <taxon>Legionella</taxon>
    </lineage>
</organism>
<evidence type="ECO:0000256" key="8">
    <source>
        <dbReference type="HAMAP-Rule" id="MF_00222"/>
    </source>
</evidence>
<dbReference type="SUPFAM" id="SSF53223">
    <property type="entry name" value="Aminoacid dehydrogenase-like, N-terminal domain"/>
    <property type="match status" value="1"/>
</dbReference>
<evidence type="ECO:0000259" key="9">
    <source>
        <dbReference type="Pfam" id="PF01488"/>
    </source>
</evidence>
<dbReference type="Gene3D" id="3.40.50.720">
    <property type="entry name" value="NAD(P)-binding Rossmann-like Domain"/>
    <property type="match status" value="1"/>
</dbReference>
<dbReference type="Pfam" id="PF01488">
    <property type="entry name" value="Shikimate_DH"/>
    <property type="match status" value="1"/>
</dbReference>
<dbReference type="InterPro" id="IPR046346">
    <property type="entry name" value="Aminoacid_DH-like_N_sf"/>
</dbReference>
<evidence type="ECO:0000256" key="6">
    <source>
        <dbReference type="ARBA" id="ARBA00023141"/>
    </source>
</evidence>
<comment type="pathway">
    <text evidence="1 8">Metabolic intermediate biosynthesis; chorismate biosynthesis; chorismate from D-erythrose 4-phosphate and phosphoenolpyruvate: step 4/7.</text>
</comment>
<dbReference type="InterPro" id="IPR036291">
    <property type="entry name" value="NAD(P)-bd_dom_sf"/>
</dbReference>
<keyword evidence="5 8" id="KW-0560">Oxidoreductase</keyword>
<feature type="binding site" evidence="8">
    <location>
        <position position="87"/>
    </location>
    <ligand>
        <name>shikimate</name>
        <dbReference type="ChEBI" id="CHEBI:36208"/>
    </ligand>
</feature>
<comment type="subunit">
    <text evidence="8">Homodimer.</text>
</comment>
<reference evidence="12 13" key="1">
    <citation type="submission" date="2023-02" db="EMBL/GenBank/DDBJ databases">
        <title>Genome Sequence of L. cardiaca H63T.</title>
        <authorList>
            <person name="Lopez A.E."/>
            <person name="Cianciotto N.P."/>
        </authorList>
    </citation>
    <scope>NUCLEOTIDE SEQUENCE [LARGE SCALE GENOMIC DNA]</scope>
    <source>
        <strain evidence="12 13">H63</strain>
    </source>
</reference>
<feature type="binding site" evidence="8">
    <location>
        <position position="62"/>
    </location>
    <ligand>
        <name>shikimate</name>
        <dbReference type="ChEBI" id="CHEBI:36208"/>
    </ligand>
</feature>
<dbReference type="Gene3D" id="3.40.50.10860">
    <property type="entry name" value="Leucine Dehydrogenase, chain A, domain 1"/>
    <property type="match status" value="1"/>
</dbReference>
<comment type="catalytic activity">
    <reaction evidence="7 8">
        <text>shikimate + NADP(+) = 3-dehydroshikimate + NADPH + H(+)</text>
        <dbReference type="Rhea" id="RHEA:17737"/>
        <dbReference type="ChEBI" id="CHEBI:15378"/>
        <dbReference type="ChEBI" id="CHEBI:16630"/>
        <dbReference type="ChEBI" id="CHEBI:36208"/>
        <dbReference type="ChEBI" id="CHEBI:57783"/>
        <dbReference type="ChEBI" id="CHEBI:58349"/>
        <dbReference type="EC" id="1.1.1.25"/>
    </reaction>
</comment>
<comment type="function">
    <text evidence="8">Involved in the biosynthesis of the chorismate, which leads to the biosynthesis of aromatic amino acids. Catalyzes the reversible NADPH linked reduction of 3-dehydroshikimate (DHSA) to yield shikimate (SA).</text>
</comment>
<evidence type="ECO:0000256" key="3">
    <source>
        <dbReference type="ARBA" id="ARBA00022605"/>
    </source>
</evidence>
<dbReference type="PANTHER" id="PTHR21089">
    <property type="entry name" value="SHIKIMATE DEHYDROGENASE"/>
    <property type="match status" value="1"/>
</dbReference>
<proteinExistence type="inferred from homology"/>
<accession>A0ABY8ARN8</accession>
<dbReference type="EC" id="1.1.1.25" evidence="2 8"/>
<feature type="binding site" evidence="8">
    <location>
        <position position="213"/>
    </location>
    <ligand>
        <name>shikimate</name>
        <dbReference type="ChEBI" id="CHEBI:36208"/>
    </ligand>
</feature>
<dbReference type="InterPro" id="IPR041121">
    <property type="entry name" value="SDH_C"/>
</dbReference>
<feature type="binding site" evidence="8">
    <location>
        <begin position="125"/>
        <end position="129"/>
    </location>
    <ligand>
        <name>NADP(+)</name>
        <dbReference type="ChEBI" id="CHEBI:58349"/>
    </ligand>
</feature>
<evidence type="ECO:0000256" key="1">
    <source>
        <dbReference type="ARBA" id="ARBA00004871"/>
    </source>
</evidence>
<feature type="active site" description="Proton acceptor" evidence="8">
    <location>
        <position position="66"/>
    </location>
</feature>
<dbReference type="RefSeq" id="WP_275088938.1">
    <property type="nucleotide sequence ID" value="NZ_CP119078.1"/>
</dbReference>
<dbReference type="Pfam" id="PF08501">
    <property type="entry name" value="Shikimate_dh_N"/>
    <property type="match status" value="1"/>
</dbReference>
<evidence type="ECO:0000256" key="4">
    <source>
        <dbReference type="ARBA" id="ARBA00022857"/>
    </source>
</evidence>
<feature type="binding site" evidence="8">
    <location>
        <position position="211"/>
    </location>
    <ligand>
        <name>NADP(+)</name>
        <dbReference type="ChEBI" id="CHEBI:58349"/>
    </ligand>
</feature>
<keyword evidence="6 8" id="KW-0057">Aromatic amino acid biosynthesis</keyword>
<keyword evidence="13" id="KW-1185">Reference proteome</keyword>